<protein>
    <submittedName>
        <fullName evidence="1">Uncharacterized protein</fullName>
    </submittedName>
</protein>
<dbReference type="EMBL" id="CM041537">
    <property type="protein sequence ID" value="KAI3369583.1"/>
    <property type="molecule type" value="Genomic_DNA"/>
</dbReference>
<dbReference type="Proteomes" id="UP000831701">
    <property type="component" value="Chromosome 7"/>
</dbReference>
<proteinExistence type="predicted"/>
<keyword evidence="2" id="KW-1185">Reference proteome</keyword>
<name>A0ACB8WQ50_9TELE</name>
<sequence>MDHSVIRLSHCQKEIFCFSVPEECPSCGEQLRGSRLQEAPVSLPSPFTNGHKSSCCLLVAPAHDNLNRNFDGTSDLHTGISNTAGVVYNYTQGGVHRDLIGWERCVSVPLVRPDMFHLLAQWDQYLDHFSDGPMWDPAWHRFHEEDHNCFSFCLQFINSVLTAEGRSSLSRETFTHSFILPRMRRVSKYTTLYQHIQRHQYYMVDRQEDRQEDTSSHWKQGNVLTDPAEDLSCSDPVPVGPSSMQAEFRAPRRRARVQEEYEAPLPVSRIPEERTGFRAELINQHVLVCHPDHIQKIHNQTRSELVHIMSDIVYIRGILVKASCPEPDRTTASLTNGSVSLQPHLDIISLVQSDLFAAVMWYEELLRWAGAALSAQGLDEEAVSQTLLRLSKPVEMEDVRREVGGGANGQVREEPGREGGACPRRKRPRSGSEIEATRSCSLDPQDQNPDPSSDQDYDSNPDPVSESSSDSDPDPDPLVPGPGFVLVVSDSEMDGGVREVRQTPVCLTEYLQLSLEEAFFLVYSLGCLSVYLDQEPLSIIQLWRKFRSLRPDFVSSFAAYQHCRSRGWVPKGGGGAKYGVDLMLYRKGPPFYHASYSVVIERVDDAFRGSALRPFSWRSLAALSRITSNVSKELMLCYIIYPADLSEAELDSPVCLSRLKVQFSLARTAGLPAVVDLTESRGRKNRAGNYYLTCGSSFLHLGCLSLLLKELLKAPHSLMQRVGGVVHDGGQFGQSPPLPREMVVSGCRMADDLDVEAMLEAPYMKEDKNLSPDRQVDRSKRKKRSRDRKRSWSRDRRRSRSRDRRRTKSVERKRSRSRDKRRSRSRERRSSREGGGRYRDHHKHRRRMKSKSPFRKEKSPIRTPVDNLTPEERDARTVFCMQLAARIRPRDLEEFFSAVGKVRDVRMISDRNSRRSKGIAYIEFTEANSVPLAIGLTGQRLLGVPIIVQASQAEKNRAAAVANTLQKDSSGLMRLYVGSLHFNITEDMLRGIFEPFGRVRHTHTDTCLSDDGWTVRQDALKATASSLSGATERFRIGGSSDEGGSCDRACRRLRVVVSLLDSDELEHSGIELGTTGRLQLMARLAEGTGLQIPPAAQQALQMSGAIAIGAMAAVSAAMNPALNMNMSSAALSLPSQPLATHCFQLSNMFTASSEDAPGWEVDIQHDIIAECNKHGGVVHIYVDKNSAEGNVYVKCPSIPAAMAAVNALHGRYFAGKTFCHMMLWAVDQTEGRPNVSPVVSGKMITAAYVPLPTYHNLFPASATAMQLLAPPPRR</sequence>
<reference evidence="1" key="1">
    <citation type="submission" date="2022-04" db="EMBL/GenBank/DDBJ databases">
        <title>Jade perch genome.</title>
        <authorList>
            <person name="Chao B."/>
        </authorList>
    </citation>
    <scope>NUCLEOTIDE SEQUENCE</scope>
    <source>
        <strain evidence="1">CB-2022</strain>
    </source>
</reference>
<comment type="caution">
    <text evidence="1">The sequence shown here is derived from an EMBL/GenBank/DDBJ whole genome shotgun (WGS) entry which is preliminary data.</text>
</comment>
<accession>A0ACB8WQ50</accession>
<gene>
    <name evidence="1" type="ORF">L3Q82_024489</name>
</gene>
<evidence type="ECO:0000313" key="1">
    <source>
        <dbReference type="EMBL" id="KAI3369583.1"/>
    </source>
</evidence>
<organism evidence="1 2">
    <name type="scientific">Scortum barcoo</name>
    <name type="common">barcoo grunter</name>
    <dbReference type="NCBI Taxonomy" id="214431"/>
    <lineage>
        <taxon>Eukaryota</taxon>
        <taxon>Metazoa</taxon>
        <taxon>Chordata</taxon>
        <taxon>Craniata</taxon>
        <taxon>Vertebrata</taxon>
        <taxon>Euteleostomi</taxon>
        <taxon>Actinopterygii</taxon>
        <taxon>Neopterygii</taxon>
        <taxon>Teleostei</taxon>
        <taxon>Neoteleostei</taxon>
        <taxon>Acanthomorphata</taxon>
        <taxon>Eupercaria</taxon>
        <taxon>Centrarchiformes</taxon>
        <taxon>Terapontoidei</taxon>
        <taxon>Terapontidae</taxon>
        <taxon>Scortum</taxon>
    </lineage>
</organism>
<evidence type="ECO:0000313" key="2">
    <source>
        <dbReference type="Proteomes" id="UP000831701"/>
    </source>
</evidence>